<organism evidence="2 3">
    <name type="scientific">Flexibacter flexilis DSM 6793</name>
    <dbReference type="NCBI Taxonomy" id="927664"/>
    <lineage>
        <taxon>Bacteria</taxon>
        <taxon>Pseudomonadati</taxon>
        <taxon>Bacteroidota</taxon>
        <taxon>Cytophagia</taxon>
        <taxon>Cytophagales</taxon>
        <taxon>Flexibacteraceae</taxon>
        <taxon>Flexibacter</taxon>
    </lineage>
</organism>
<dbReference type="AlphaFoldDB" id="A0A1I1FMA9"/>
<accession>A0A1I1FMA9</accession>
<name>A0A1I1FMA9_9BACT</name>
<dbReference type="InterPro" id="IPR025293">
    <property type="entry name" value="YfiR/HmsC-like"/>
</dbReference>
<feature type="signal peptide" evidence="1">
    <location>
        <begin position="1"/>
        <end position="24"/>
    </location>
</feature>
<sequence length="179" mass="19686">MKKIPLISTLLLVIILLASGKAQAQKVDYKIASLFIYNFAQYIQWPANEASREEFVIGVVGNSPAAISEFKKAVVNRKTSKGQSVKVIALKSNYEALDCHIVFVPSGESSKIAELKGIIDQKPILLVSEKMGLAKKGSHINFFIDDDDDFKTKFELNKSAITQHGLRVSSELTAFAVVI</sequence>
<feature type="chain" id="PRO_5011761391" description="DUF4154 domain-containing protein" evidence="1">
    <location>
        <begin position="25"/>
        <end position="179"/>
    </location>
</feature>
<dbReference type="EMBL" id="FOLE01000002">
    <property type="protein sequence ID" value="SFC00659.1"/>
    <property type="molecule type" value="Genomic_DNA"/>
</dbReference>
<dbReference type="Pfam" id="PF13689">
    <property type="entry name" value="DUF4154"/>
    <property type="match status" value="1"/>
</dbReference>
<reference evidence="2 3" key="1">
    <citation type="submission" date="2016-10" db="EMBL/GenBank/DDBJ databases">
        <authorList>
            <person name="de Groot N.N."/>
        </authorList>
    </citation>
    <scope>NUCLEOTIDE SEQUENCE [LARGE SCALE GENOMIC DNA]</scope>
    <source>
        <strain evidence="2 3">DSM 6793</strain>
    </source>
</reference>
<evidence type="ECO:0008006" key="4">
    <source>
        <dbReference type="Google" id="ProtNLM"/>
    </source>
</evidence>
<dbReference type="Proteomes" id="UP000199514">
    <property type="component" value="Unassembled WGS sequence"/>
</dbReference>
<dbReference type="OrthoDB" id="1342147at2"/>
<evidence type="ECO:0000313" key="2">
    <source>
        <dbReference type="EMBL" id="SFC00659.1"/>
    </source>
</evidence>
<evidence type="ECO:0000256" key="1">
    <source>
        <dbReference type="SAM" id="SignalP"/>
    </source>
</evidence>
<protein>
    <recommendedName>
        <fullName evidence="4">DUF4154 domain-containing protein</fullName>
    </recommendedName>
</protein>
<keyword evidence="1" id="KW-0732">Signal</keyword>
<evidence type="ECO:0000313" key="3">
    <source>
        <dbReference type="Proteomes" id="UP000199514"/>
    </source>
</evidence>
<keyword evidence="3" id="KW-1185">Reference proteome</keyword>
<dbReference type="STRING" id="927664.SAMN05421780_102253"/>
<dbReference type="RefSeq" id="WP_091508615.1">
    <property type="nucleotide sequence ID" value="NZ_FOLE01000002.1"/>
</dbReference>
<gene>
    <name evidence="2" type="ORF">SAMN05421780_102253</name>
</gene>
<proteinExistence type="predicted"/>